<accession>A0A014QZV8</accession>
<gene>
    <name evidence="2" type="ORF">X797_006522</name>
</gene>
<feature type="transmembrane region" description="Helical" evidence="1">
    <location>
        <begin position="220"/>
        <end position="243"/>
    </location>
</feature>
<keyword evidence="1" id="KW-1133">Transmembrane helix</keyword>
<feature type="transmembrane region" description="Helical" evidence="1">
    <location>
        <begin position="255"/>
        <end position="278"/>
    </location>
</feature>
<feature type="transmembrane region" description="Helical" evidence="1">
    <location>
        <begin position="315"/>
        <end position="335"/>
    </location>
</feature>
<feature type="transmembrane region" description="Helical" evidence="1">
    <location>
        <begin position="290"/>
        <end position="309"/>
    </location>
</feature>
<dbReference type="HOGENOM" id="CLU_816591_0_0_1"/>
<name>A0A014QZV8_9HYPO</name>
<protein>
    <submittedName>
        <fullName evidence="2">Uncharacterized protein</fullName>
    </submittedName>
</protein>
<sequence>MSWHSPPSLAKNLKSSSRVYLISISKAFKAINIAVMQEAQQDRKRSDHDARRREANPHWNFEPRNWHFTEDDLEALDSLIQKLLKDLEDESCLPIWRAAIDSLISFQGEVSGLVKWKSSKQKAFDILAQRDVAAENFERLQFAQNTPETERFCENIKAKLQLVGRFTAIYDAQPTPTTTEDRHEPEPRYELFPLGSQRQKTVARAYPDLSPHLIQMNGPVLVTIVFLMTLISTIPLVVAWQHSTNDLGSATESDFWLLILNSMMCLLGIFCAIFPSFWYPLSAYNRWAQWLSVFGCVAAIAAIPMYLYLPTMWSALVAFLAQAIQGIVTLQLALATEQKP</sequence>
<evidence type="ECO:0000313" key="3">
    <source>
        <dbReference type="Proteomes" id="UP000030151"/>
    </source>
</evidence>
<evidence type="ECO:0000256" key="1">
    <source>
        <dbReference type="SAM" id="Phobius"/>
    </source>
</evidence>
<dbReference type="EMBL" id="JELW01000013">
    <property type="protein sequence ID" value="EXV00460.1"/>
    <property type="molecule type" value="Genomic_DNA"/>
</dbReference>
<keyword evidence="1" id="KW-0472">Membrane</keyword>
<proteinExistence type="predicted"/>
<reference evidence="2 3" key="1">
    <citation type="submission" date="2014-02" db="EMBL/GenBank/DDBJ databases">
        <title>The genome sequence of the entomopathogenic fungus Metarhizium robertsii ARSEF 2575.</title>
        <authorList>
            <person name="Giuliano Garisto Donzelli B."/>
            <person name="Roe B.A."/>
            <person name="Macmil S.L."/>
            <person name="Krasnoff S.B."/>
            <person name="Gibson D.M."/>
        </authorList>
    </citation>
    <scope>NUCLEOTIDE SEQUENCE [LARGE SCALE GENOMIC DNA]</scope>
    <source>
        <strain evidence="2 3">ARSEF 2575</strain>
    </source>
</reference>
<dbReference type="Proteomes" id="UP000030151">
    <property type="component" value="Unassembled WGS sequence"/>
</dbReference>
<comment type="caution">
    <text evidence="2">The sequence shown here is derived from an EMBL/GenBank/DDBJ whole genome shotgun (WGS) entry which is preliminary data.</text>
</comment>
<dbReference type="AlphaFoldDB" id="A0A014QZV8"/>
<keyword evidence="1" id="KW-0812">Transmembrane</keyword>
<evidence type="ECO:0000313" key="2">
    <source>
        <dbReference type="EMBL" id="EXV00460.1"/>
    </source>
</evidence>
<organism evidence="2 3">
    <name type="scientific">Metarhizium robertsii</name>
    <dbReference type="NCBI Taxonomy" id="568076"/>
    <lineage>
        <taxon>Eukaryota</taxon>
        <taxon>Fungi</taxon>
        <taxon>Dikarya</taxon>
        <taxon>Ascomycota</taxon>
        <taxon>Pezizomycotina</taxon>
        <taxon>Sordariomycetes</taxon>
        <taxon>Hypocreomycetidae</taxon>
        <taxon>Hypocreales</taxon>
        <taxon>Clavicipitaceae</taxon>
        <taxon>Metarhizium</taxon>
    </lineage>
</organism>